<organism evidence="1 2">
    <name type="scientific">Paramagnetospirillum magneticum (strain ATCC 700264 / AMB-1)</name>
    <name type="common">Magnetospirillum magneticum</name>
    <dbReference type="NCBI Taxonomy" id="342108"/>
    <lineage>
        <taxon>Bacteria</taxon>
        <taxon>Pseudomonadati</taxon>
        <taxon>Pseudomonadota</taxon>
        <taxon>Alphaproteobacteria</taxon>
        <taxon>Rhodospirillales</taxon>
        <taxon>Magnetospirillaceae</taxon>
        <taxon>Paramagnetospirillum</taxon>
    </lineage>
</organism>
<dbReference type="EMBL" id="AP007255">
    <property type="protein sequence ID" value="BAE51730.1"/>
    <property type="molecule type" value="Genomic_DNA"/>
</dbReference>
<reference evidence="1 2" key="1">
    <citation type="journal article" date="2005" name="DNA Res.">
        <title>Complete genome sequence of the facultative anaerobic magnetotactic bacterium Magnetospirillum sp. strain AMB-1.</title>
        <authorList>
            <person name="Matsunaga T."/>
            <person name="Okamura Y."/>
            <person name="Fukuda Y."/>
            <person name="Wahyudi A.T."/>
            <person name="Murase Y."/>
            <person name="Takeyama H."/>
        </authorList>
    </citation>
    <scope>NUCLEOTIDE SEQUENCE [LARGE SCALE GENOMIC DNA]</scope>
    <source>
        <strain evidence="2">ATCC 700264 / AMB-1</strain>
    </source>
</reference>
<evidence type="ECO:0000313" key="2">
    <source>
        <dbReference type="Proteomes" id="UP000007058"/>
    </source>
</evidence>
<dbReference type="HOGENOM" id="CLU_2451068_0_0_5"/>
<protein>
    <submittedName>
        <fullName evidence="1">Uncharacterized protein</fullName>
    </submittedName>
</protein>
<gene>
    <name evidence="1" type="ordered locus">amb2926</name>
</gene>
<dbReference type="RefSeq" id="WP_011385303.1">
    <property type="nucleotide sequence ID" value="NC_007626.1"/>
</dbReference>
<name>Q2W345_PARM1</name>
<sequence length="89" mass="9595">MSTERVASMALDEFRRHLPLALRGHTYAWADAHTLVIDGGVTVTVEELPPLVLSGSLRLPRLCIAFAFAEGDGAAFLAAWDRAFQRGGG</sequence>
<dbReference type="STRING" id="342108.amb2926"/>
<dbReference type="KEGG" id="mag:amb2926"/>
<accession>Q2W345</accession>
<dbReference type="OrthoDB" id="7362552at2"/>
<dbReference type="Proteomes" id="UP000007058">
    <property type="component" value="Chromosome"/>
</dbReference>
<proteinExistence type="predicted"/>
<evidence type="ECO:0000313" key="1">
    <source>
        <dbReference type="EMBL" id="BAE51730.1"/>
    </source>
</evidence>
<dbReference type="AlphaFoldDB" id="Q2W345"/>
<keyword evidence="2" id="KW-1185">Reference proteome</keyword>